<accession>A0A8H3XF16</accession>
<dbReference type="InterPro" id="IPR001810">
    <property type="entry name" value="F-box_dom"/>
</dbReference>
<dbReference type="SUPFAM" id="SSF81383">
    <property type="entry name" value="F-box domain"/>
    <property type="match status" value="1"/>
</dbReference>
<dbReference type="Pfam" id="PF12937">
    <property type="entry name" value="F-box-like"/>
    <property type="match status" value="1"/>
</dbReference>
<evidence type="ECO:0000313" key="3">
    <source>
        <dbReference type="Proteomes" id="UP000439903"/>
    </source>
</evidence>
<reference evidence="2 3" key="1">
    <citation type="journal article" date="2019" name="Environ. Microbiol.">
        <title>At the nexus of three kingdoms: the genome of the mycorrhizal fungus Gigaspora margarita provides insights into plant, endobacterial and fungal interactions.</title>
        <authorList>
            <person name="Venice F."/>
            <person name="Ghignone S."/>
            <person name="Salvioli di Fossalunga A."/>
            <person name="Amselem J."/>
            <person name="Novero M."/>
            <person name="Xianan X."/>
            <person name="Sedzielewska Toro K."/>
            <person name="Morin E."/>
            <person name="Lipzen A."/>
            <person name="Grigoriev I.V."/>
            <person name="Henrissat B."/>
            <person name="Martin F.M."/>
            <person name="Bonfante P."/>
        </authorList>
    </citation>
    <scope>NUCLEOTIDE SEQUENCE [LARGE SCALE GENOMIC DNA]</scope>
    <source>
        <strain evidence="2 3">BEG34</strain>
    </source>
</reference>
<evidence type="ECO:0000259" key="1">
    <source>
        <dbReference type="Pfam" id="PF12937"/>
    </source>
</evidence>
<dbReference type="Proteomes" id="UP000439903">
    <property type="component" value="Unassembled WGS sequence"/>
</dbReference>
<dbReference type="InterPro" id="IPR036047">
    <property type="entry name" value="F-box-like_dom_sf"/>
</dbReference>
<dbReference type="OrthoDB" id="10257471at2759"/>
<organism evidence="2 3">
    <name type="scientific">Gigaspora margarita</name>
    <dbReference type="NCBI Taxonomy" id="4874"/>
    <lineage>
        <taxon>Eukaryota</taxon>
        <taxon>Fungi</taxon>
        <taxon>Fungi incertae sedis</taxon>
        <taxon>Mucoromycota</taxon>
        <taxon>Glomeromycotina</taxon>
        <taxon>Glomeromycetes</taxon>
        <taxon>Diversisporales</taxon>
        <taxon>Gigasporaceae</taxon>
        <taxon>Gigaspora</taxon>
    </lineage>
</organism>
<comment type="caution">
    <text evidence="2">The sequence shown here is derived from an EMBL/GenBank/DDBJ whole genome shotgun (WGS) entry which is preliminary data.</text>
</comment>
<keyword evidence="3" id="KW-1185">Reference proteome</keyword>
<name>A0A8H3XF16_GIGMA</name>
<proteinExistence type="predicted"/>
<protein>
    <submittedName>
        <fullName evidence="2">F-box domain-containing protein</fullName>
    </submittedName>
</protein>
<gene>
    <name evidence="2" type="ORF">F8M41_001982</name>
</gene>
<dbReference type="AlphaFoldDB" id="A0A8H3XF16"/>
<evidence type="ECO:0000313" key="2">
    <source>
        <dbReference type="EMBL" id="KAF0451920.1"/>
    </source>
</evidence>
<feature type="domain" description="F-box" evidence="1">
    <location>
        <begin position="3"/>
        <end position="44"/>
    </location>
</feature>
<dbReference type="EMBL" id="WTPW01001166">
    <property type="protein sequence ID" value="KAF0451920.1"/>
    <property type="molecule type" value="Genomic_DNA"/>
</dbReference>
<sequence>MITLPNECYYMIFNNLWPDHGNLFLCSLVNRQWCRLIIPILWNDPEEHFTDIRLIRIFLLTLNAEEQALLIPFNITLPNHPKPLFEYINYITSINDYLYYGIRKWLYDMKYDIKYKPFITEYELENAVKCSLITMFLRTNKNLKYLHLNGILCNQLILEGLYKNNTITTITTMNLYKIDDNFKSKAIDTL</sequence>